<organism evidence="1 2">
    <name type="scientific">Trifolium medium</name>
    <dbReference type="NCBI Taxonomy" id="97028"/>
    <lineage>
        <taxon>Eukaryota</taxon>
        <taxon>Viridiplantae</taxon>
        <taxon>Streptophyta</taxon>
        <taxon>Embryophyta</taxon>
        <taxon>Tracheophyta</taxon>
        <taxon>Spermatophyta</taxon>
        <taxon>Magnoliopsida</taxon>
        <taxon>eudicotyledons</taxon>
        <taxon>Gunneridae</taxon>
        <taxon>Pentapetalae</taxon>
        <taxon>rosids</taxon>
        <taxon>fabids</taxon>
        <taxon>Fabales</taxon>
        <taxon>Fabaceae</taxon>
        <taxon>Papilionoideae</taxon>
        <taxon>50 kb inversion clade</taxon>
        <taxon>NPAAA clade</taxon>
        <taxon>Hologalegina</taxon>
        <taxon>IRL clade</taxon>
        <taxon>Trifolieae</taxon>
        <taxon>Trifolium</taxon>
    </lineage>
</organism>
<accession>A0A392TPE7</accession>
<name>A0A392TPE7_9FABA</name>
<dbReference type="EMBL" id="LXQA010620230">
    <property type="protein sequence ID" value="MCI62514.1"/>
    <property type="molecule type" value="Genomic_DNA"/>
</dbReference>
<reference evidence="1 2" key="1">
    <citation type="journal article" date="2018" name="Front. Plant Sci.">
        <title>Red Clover (Trifolium pratense) and Zigzag Clover (T. medium) - A Picture of Genomic Similarities and Differences.</title>
        <authorList>
            <person name="Dluhosova J."/>
            <person name="Istvanek J."/>
            <person name="Nedelnik J."/>
            <person name="Repkova J."/>
        </authorList>
    </citation>
    <scope>NUCLEOTIDE SEQUENCE [LARGE SCALE GENOMIC DNA]</scope>
    <source>
        <strain evidence="2">cv. 10/8</strain>
        <tissue evidence="1">Leaf</tissue>
    </source>
</reference>
<dbReference type="AlphaFoldDB" id="A0A392TPE7"/>
<protein>
    <submittedName>
        <fullName evidence="1">Uncharacterized protein</fullName>
    </submittedName>
</protein>
<dbReference type="Proteomes" id="UP000265520">
    <property type="component" value="Unassembled WGS sequence"/>
</dbReference>
<evidence type="ECO:0000313" key="2">
    <source>
        <dbReference type="Proteomes" id="UP000265520"/>
    </source>
</evidence>
<keyword evidence="2" id="KW-1185">Reference proteome</keyword>
<feature type="non-terminal residue" evidence="1">
    <location>
        <position position="1"/>
    </location>
</feature>
<sequence>SDDNIKKSVSATLWSIWRSRNALLWDHKPFDIARTCT</sequence>
<evidence type="ECO:0000313" key="1">
    <source>
        <dbReference type="EMBL" id="MCI62514.1"/>
    </source>
</evidence>
<comment type="caution">
    <text evidence="1">The sequence shown here is derived from an EMBL/GenBank/DDBJ whole genome shotgun (WGS) entry which is preliminary data.</text>
</comment>
<proteinExistence type="predicted"/>